<dbReference type="KEGG" id="blac:94352643"/>
<evidence type="ECO:0000256" key="1">
    <source>
        <dbReference type="SAM" id="MobiDB-lite"/>
    </source>
</evidence>
<proteinExistence type="predicted"/>
<dbReference type="AlphaFoldDB" id="A0A976IKX7"/>
<dbReference type="EMBL" id="SHOA02000018">
    <property type="protein sequence ID" value="TDH73727.1"/>
    <property type="molecule type" value="Genomic_DNA"/>
</dbReference>
<feature type="compositionally biased region" description="Low complexity" evidence="1">
    <location>
        <begin position="53"/>
        <end position="63"/>
    </location>
</feature>
<feature type="region of interest" description="Disordered" evidence="1">
    <location>
        <begin position="53"/>
        <end position="95"/>
    </location>
</feature>
<sequence length="95" mass="10612">MTEMLIRKTETPRKQAPMTRTDGFQLATKGGTKPAAGLRCELSRRTFFRKQAASKQAAKGSAKITNYFAAVDPRHEEDNNNDGPKEGEQPEEKED</sequence>
<evidence type="ECO:0000313" key="2">
    <source>
        <dbReference type="EMBL" id="TDH73727.1"/>
    </source>
</evidence>
<organism evidence="2 3">
    <name type="scientific">Bremia lactucae</name>
    <name type="common">Lettuce downy mildew</name>
    <dbReference type="NCBI Taxonomy" id="4779"/>
    <lineage>
        <taxon>Eukaryota</taxon>
        <taxon>Sar</taxon>
        <taxon>Stramenopiles</taxon>
        <taxon>Oomycota</taxon>
        <taxon>Peronosporomycetes</taxon>
        <taxon>Peronosporales</taxon>
        <taxon>Peronosporaceae</taxon>
        <taxon>Bremia</taxon>
    </lineage>
</organism>
<keyword evidence="3" id="KW-1185">Reference proteome</keyword>
<feature type="compositionally biased region" description="Basic and acidic residues" evidence="1">
    <location>
        <begin position="72"/>
        <end position="95"/>
    </location>
</feature>
<dbReference type="GeneID" id="94352643"/>
<feature type="region of interest" description="Disordered" evidence="1">
    <location>
        <begin position="1"/>
        <end position="34"/>
    </location>
</feature>
<protein>
    <submittedName>
        <fullName evidence="2">Uncharacterized protein</fullName>
    </submittedName>
</protein>
<dbReference type="Proteomes" id="UP000294530">
    <property type="component" value="Unassembled WGS sequence"/>
</dbReference>
<comment type="caution">
    <text evidence="2">The sequence shown here is derived from an EMBL/GenBank/DDBJ whole genome shotgun (WGS) entry which is preliminary data.</text>
</comment>
<accession>A0A976IKX7</accession>
<gene>
    <name evidence="2" type="ORF">CCR75_008925</name>
</gene>
<evidence type="ECO:0000313" key="3">
    <source>
        <dbReference type="Proteomes" id="UP000294530"/>
    </source>
</evidence>
<feature type="compositionally biased region" description="Basic and acidic residues" evidence="1">
    <location>
        <begin position="1"/>
        <end position="13"/>
    </location>
</feature>
<dbReference type="RefSeq" id="XP_067823225.1">
    <property type="nucleotide sequence ID" value="XM_067966972.1"/>
</dbReference>
<name>A0A976IKX7_BRELC</name>
<reference evidence="2 3" key="1">
    <citation type="journal article" date="2021" name="Genome Biol.">
        <title>AFLAP: assembly-free linkage analysis pipeline using k-mers from genome sequencing data.</title>
        <authorList>
            <person name="Fletcher K."/>
            <person name="Zhang L."/>
            <person name="Gil J."/>
            <person name="Han R."/>
            <person name="Cavanaugh K."/>
            <person name="Michelmore R."/>
        </authorList>
    </citation>
    <scope>NUCLEOTIDE SEQUENCE [LARGE SCALE GENOMIC DNA]</scope>
    <source>
        <strain evidence="2 3">SF5</strain>
    </source>
</reference>